<evidence type="ECO:0000313" key="3">
    <source>
        <dbReference type="Proteomes" id="UP000078200"/>
    </source>
</evidence>
<proteinExistence type="predicted"/>
<reference evidence="2" key="1">
    <citation type="submission" date="2020-05" db="UniProtKB">
        <authorList>
            <consortium name="EnsemblMetazoa"/>
        </authorList>
    </citation>
    <scope>IDENTIFICATION</scope>
    <source>
        <strain evidence="2">TTRI</strain>
    </source>
</reference>
<dbReference type="STRING" id="7395.A0A1A9UNT6"/>
<name>A0A1A9UNT6_GLOAU</name>
<sequence length="283" mass="32472">MKPKFHQEEILIGAGGNNFNLLESLSDFCEDANTDAVSNLASSKFNRGSDNFQAASRCVRAISVALIFIQAQKTKSSKRPEWRFWERRGVVDSVVGPRLPPQIVRLYNSMTPAVLNAALNKRQFFAIVNYCLLIPAIVTVLRLMVTRYLYVRTSPSVKRLESIYECKVAADPDVGPSKLDIEIFKQYNIGNIYQKKLLMFETPIFYEAYKNAYNFLKTSDDRNFPFQKYIVFGEKICDMYFESHPPAYLDKKKIYDCDGIGLEPLAKQVPEKLFNLNEPQRNS</sequence>
<accession>A0A1A9UNT6</accession>
<evidence type="ECO:0000313" key="2">
    <source>
        <dbReference type="EnsemblMetazoa" id="GAUT010621-PA"/>
    </source>
</evidence>
<keyword evidence="1" id="KW-0472">Membrane</keyword>
<feature type="transmembrane region" description="Helical" evidence="1">
    <location>
        <begin position="124"/>
        <end position="145"/>
    </location>
</feature>
<organism evidence="2 3">
    <name type="scientific">Glossina austeni</name>
    <name type="common">Savannah tsetse fly</name>
    <dbReference type="NCBI Taxonomy" id="7395"/>
    <lineage>
        <taxon>Eukaryota</taxon>
        <taxon>Metazoa</taxon>
        <taxon>Ecdysozoa</taxon>
        <taxon>Arthropoda</taxon>
        <taxon>Hexapoda</taxon>
        <taxon>Insecta</taxon>
        <taxon>Pterygota</taxon>
        <taxon>Neoptera</taxon>
        <taxon>Endopterygota</taxon>
        <taxon>Diptera</taxon>
        <taxon>Brachycera</taxon>
        <taxon>Muscomorpha</taxon>
        <taxon>Hippoboscoidea</taxon>
        <taxon>Glossinidae</taxon>
        <taxon>Glossina</taxon>
    </lineage>
</organism>
<keyword evidence="1" id="KW-1133">Transmembrane helix</keyword>
<dbReference type="AlphaFoldDB" id="A0A1A9UNT6"/>
<keyword evidence="1" id="KW-0812">Transmembrane</keyword>
<protein>
    <submittedName>
        <fullName evidence="2">Uncharacterized protein</fullName>
    </submittedName>
</protein>
<dbReference type="VEuPathDB" id="VectorBase:GAUT010621"/>
<keyword evidence="3" id="KW-1185">Reference proteome</keyword>
<evidence type="ECO:0000256" key="1">
    <source>
        <dbReference type="SAM" id="Phobius"/>
    </source>
</evidence>
<dbReference type="Proteomes" id="UP000078200">
    <property type="component" value="Unassembled WGS sequence"/>
</dbReference>
<dbReference type="EnsemblMetazoa" id="GAUT010621-RA">
    <property type="protein sequence ID" value="GAUT010621-PA"/>
    <property type="gene ID" value="GAUT010621"/>
</dbReference>